<organism evidence="13 14">
    <name type="scientific">Zalerion maritima</name>
    <dbReference type="NCBI Taxonomy" id="339359"/>
    <lineage>
        <taxon>Eukaryota</taxon>
        <taxon>Fungi</taxon>
        <taxon>Dikarya</taxon>
        <taxon>Ascomycota</taxon>
        <taxon>Pezizomycotina</taxon>
        <taxon>Sordariomycetes</taxon>
        <taxon>Lulworthiomycetidae</taxon>
        <taxon>Lulworthiales</taxon>
        <taxon>Lulworthiaceae</taxon>
        <taxon>Zalerion</taxon>
    </lineage>
</organism>
<evidence type="ECO:0000256" key="6">
    <source>
        <dbReference type="ARBA" id="ARBA00042471"/>
    </source>
</evidence>
<evidence type="ECO:0000256" key="10">
    <source>
        <dbReference type="ARBA" id="ARBA00043193"/>
    </source>
</evidence>
<evidence type="ECO:0000256" key="8">
    <source>
        <dbReference type="ARBA" id="ARBA00042850"/>
    </source>
</evidence>
<evidence type="ECO:0000313" key="14">
    <source>
        <dbReference type="Proteomes" id="UP001201980"/>
    </source>
</evidence>
<keyword evidence="12" id="KW-0479">Metal-binding</keyword>
<dbReference type="InterPro" id="IPR036705">
    <property type="entry name" value="Ribosyl_crysJ1_sf"/>
</dbReference>
<name>A0AAD5RZU1_9PEZI</name>
<evidence type="ECO:0000256" key="2">
    <source>
        <dbReference type="ARBA" id="ARBA00012255"/>
    </source>
</evidence>
<dbReference type="GO" id="GO:0046872">
    <property type="term" value="F:metal ion binding"/>
    <property type="evidence" value="ECO:0007669"/>
    <property type="project" value="UniProtKB-KW"/>
</dbReference>
<evidence type="ECO:0000256" key="1">
    <source>
        <dbReference type="ARBA" id="ARBA00010702"/>
    </source>
</evidence>
<comment type="catalytic activity">
    <reaction evidence="11">
        <text>alpha-NAD(+) + H2O = ADP-D-ribose + nicotinamide + H(+)</text>
        <dbReference type="Rhea" id="RHEA:68792"/>
        <dbReference type="ChEBI" id="CHEBI:15377"/>
        <dbReference type="ChEBI" id="CHEBI:15378"/>
        <dbReference type="ChEBI" id="CHEBI:17154"/>
        <dbReference type="ChEBI" id="CHEBI:57967"/>
        <dbReference type="ChEBI" id="CHEBI:77017"/>
    </reaction>
</comment>
<dbReference type="EC" id="3.2.1.143" evidence="2"/>
<evidence type="ECO:0000256" key="9">
    <source>
        <dbReference type="ARBA" id="ARBA00043187"/>
    </source>
</evidence>
<dbReference type="Proteomes" id="UP001201980">
    <property type="component" value="Unassembled WGS sequence"/>
</dbReference>
<reference evidence="13" key="1">
    <citation type="submission" date="2022-07" db="EMBL/GenBank/DDBJ databases">
        <title>Draft genome sequence of Zalerion maritima ATCC 34329, a (micro)plastics degrading marine fungus.</title>
        <authorList>
            <person name="Paco A."/>
            <person name="Goncalves M.F.M."/>
            <person name="Rocha-Santos T.A.P."/>
            <person name="Alves A."/>
        </authorList>
    </citation>
    <scope>NUCLEOTIDE SEQUENCE</scope>
    <source>
        <strain evidence="13">ATCC 34329</strain>
    </source>
</reference>
<feature type="binding site" evidence="12">
    <location>
        <position position="76"/>
    </location>
    <ligand>
        <name>Mg(2+)</name>
        <dbReference type="ChEBI" id="CHEBI:18420"/>
        <label>1</label>
    </ligand>
</feature>
<keyword evidence="12" id="KW-0460">Magnesium</keyword>
<comment type="cofactor">
    <cofactor evidence="12">
        <name>Mg(2+)</name>
        <dbReference type="ChEBI" id="CHEBI:18420"/>
    </cofactor>
    <text evidence="12">Binds 2 magnesium ions per subunit.</text>
</comment>
<evidence type="ECO:0000256" key="12">
    <source>
        <dbReference type="PIRSR" id="PIRSR605502-1"/>
    </source>
</evidence>
<dbReference type="GO" id="GO:0004649">
    <property type="term" value="F:poly(ADP-ribose) glycohydrolase activity"/>
    <property type="evidence" value="ECO:0007669"/>
    <property type="project" value="UniProtKB-EC"/>
</dbReference>
<feature type="binding site" evidence="12">
    <location>
        <position position="75"/>
    </location>
    <ligand>
        <name>Mg(2+)</name>
        <dbReference type="ChEBI" id="CHEBI:18420"/>
        <label>1</label>
    </ligand>
</feature>
<feature type="binding site" evidence="12">
    <location>
        <position position="314"/>
    </location>
    <ligand>
        <name>Mg(2+)</name>
        <dbReference type="ChEBI" id="CHEBI:18420"/>
        <label>1</label>
    </ligand>
</feature>
<dbReference type="InterPro" id="IPR005502">
    <property type="entry name" value="Ribosyl_crysJ1"/>
</dbReference>
<dbReference type="EMBL" id="JAKWBI020000007">
    <property type="protein sequence ID" value="KAJ2906896.1"/>
    <property type="molecule type" value="Genomic_DNA"/>
</dbReference>
<keyword evidence="14" id="KW-1185">Reference proteome</keyword>
<evidence type="ECO:0000313" key="13">
    <source>
        <dbReference type="EMBL" id="KAJ2906896.1"/>
    </source>
</evidence>
<accession>A0AAD5RZU1</accession>
<dbReference type="Pfam" id="PF03747">
    <property type="entry name" value="ADP_ribosyl_GH"/>
    <property type="match status" value="1"/>
</dbReference>
<protein>
    <recommendedName>
        <fullName evidence="4">ADP-ribosylhydrolase ARH3</fullName>
        <ecNumber evidence="2">3.2.1.143</ecNumber>
    </recommendedName>
    <alternativeName>
        <fullName evidence="5">ADP-ribose glycohydrolase ARH3</fullName>
    </alternativeName>
    <alternativeName>
        <fullName evidence="6">ADP-ribosylhydrolase 3</fullName>
    </alternativeName>
    <alternativeName>
        <fullName evidence="9">O-acetyl-ADP-ribose deacetylase ARH3</fullName>
    </alternativeName>
    <alternativeName>
        <fullName evidence="10">Poly(ADP-ribose) glycohydrolase ARH3</fullName>
    </alternativeName>
    <alternativeName>
        <fullName evidence="8">[Protein ADP-ribosylarginine] hydrolase-like protein 2</fullName>
    </alternativeName>
    <alternativeName>
        <fullName evidence="7">[Protein ADP-ribosylserine] hydrolase</fullName>
    </alternativeName>
</protein>
<evidence type="ECO:0000256" key="11">
    <source>
        <dbReference type="ARBA" id="ARBA00049015"/>
    </source>
</evidence>
<proteinExistence type="inferred from homology"/>
<feature type="binding site" evidence="12">
    <location>
        <position position="77"/>
    </location>
    <ligand>
        <name>Mg(2+)</name>
        <dbReference type="ChEBI" id="CHEBI:18420"/>
        <label>1</label>
    </ligand>
</feature>
<evidence type="ECO:0000256" key="4">
    <source>
        <dbReference type="ARBA" id="ARBA00041057"/>
    </source>
</evidence>
<gene>
    <name evidence="13" type="ORF">MKZ38_009759</name>
</gene>
<dbReference type="Gene3D" id="1.10.4080.10">
    <property type="entry name" value="ADP-ribosylation/Crystallin J1"/>
    <property type="match status" value="1"/>
</dbReference>
<evidence type="ECO:0000256" key="5">
    <source>
        <dbReference type="ARBA" id="ARBA00042398"/>
    </source>
</evidence>
<comment type="similarity">
    <text evidence="1">Belongs to the ADP-ribosylglycohydrolase family.</text>
</comment>
<dbReference type="AlphaFoldDB" id="A0AAD5RZU1"/>
<dbReference type="PANTHER" id="PTHR16222">
    <property type="entry name" value="ADP-RIBOSYLGLYCOHYDROLASE"/>
    <property type="match status" value="1"/>
</dbReference>
<feature type="binding site" evidence="12">
    <location>
        <position position="316"/>
    </location>
    <ligand>
        <name>Mg(2+)</name>
        <dbReference type="ChEBI" id="CHEBI:18420"/>
        <label>1</label>
    </ligand>
</feature>
<evidence type="ECO:0000256" key="3">
    <source>
        <dbReference type="ARBA" id="ARBA00022801"/>
    </source>
</evidence>
<dbReference type="InterPro" id="IPR050792">
    <property type="entry name" value="ADP-ribosylglycohydrolase"/>
</dbReference>
<comment type="caution">
    <text evidence="13">The sequence shown here is derived from an EMBL/GenBank/DDBJ whole genome shotgun (WGS) entry which is preliminary data.</text>
</comment>
<dbReference type="PANTHER" id="PTHR16222:SF24">
    <property type="entry name" value="ADP-RIBOSYLHYDROLASE ARH3"/>
    <property type="match status" value="1"/>
</dbReference>
<keyword evidence="3" id="KW-0378">Hydrolase</keyword>
<evidence type="ECO:0000256" key="7">
    <source>
        <dbReference type="ARBA" id="ARBA00042722"/>
    </source>
</evidence>
<sequence>MAAPAILNPAPMTLPSPITPTQSRTLGALLGVHAGDSLGATLEFEPHHRIKTKYPRGLHSIIGGGPFSWPAGHATDDTDMTRGVLLAYQTYHQNRTRKPSPVPEGENNVALFSAQNFLEWYQGRNWPGRNPGTEPLDIGTATRIGLQKFAKTGDPERAGAGRGSMGNGSLMRCIPSALFHQDLCAMERETMRISSITHDDYGCQVACAAYNAMVAALVSGASSEYAVKAGEAAAVRLENGERHGKVYKAIQEGKSWSLKELAEWGPPTPPHGSREKPKTFAGYVMETLSIAVAALLDGRPFQDVVIDVVRVGMDTDTNGAVAGGLVGARDGVEMIPRVWREKLQFGEEFVRVGMKTLELMRM</sequence>
<feature type="binding site" evidence="12">
    <location>
        <position position="317"/>
    </location>
    <ligand>
        <name>Mg(2+)</name>
        <dbReference type="ChEBI" id="CHEBI:18420"/>
        <label>1</label>
    </ligand>
</feature>
<dbReference type="SUPFAM" id="SSF101478">
    <property type="entry name" value="ADP-ribosylglycohydrolase"/>
    <property type="match status" value="1"/>
</dbReference>